<feature type="transmembrane region" description="Helical" evidence="2">
    <location>
        <begin position="137"/>
        <end position="162"/>
    </location>
</feature>
<dbReference type="EMBL" id="JACGWV010000002">
    <property type="protein sequence ID" value="MBA8810105.1"/>
    <property type="molecule type" value="Genomic_DNA"/>
</dbReference>
<dbReference type="GO" id="GO:0140359">
    <property type="term" value="F:ABC-type transporter activity"/>
    <property type="evidence" value="ECO:0007669"/>
    <property type="project" value="InterPro"/>
</dbReference>
<feature type="transmembrane region" description="Helical" evidence="2">
    <location>
        <begin position="91"/>
        <end position="116"/>
    </location>
</feature>
<feature type="transmembrane region" description="Helical" evidence="2">
    <location>
        <begin position="46"/>
        <end position="71"/>
    </location>
</feature>
<keyword evidence="4" id="KW-1185">Reference proteome</keyword>
<dbReference type="AlphaFoldDB" id="A0A7W3PFG2"/>
<dbReference type="RefSeq" id="WP_182619257.1">
    <property type="nucleotide sequence ID" value="NZ_BAAATF010000010.1"/>
</dbReference>
<feature type="transmembrane region" description="Helical" evidence="2">
    <location>
        <begin position="182"/>
        <end position="206"/>
    </location>
</feature>
<accession>A0A7W3PFG2</accession>
<protein>
    <submittedName>
        <fullName evidence="3">ABC-2 type transport system permease protein</fullName>
    </submittedName>
</protein>
<keyword evidence="2" id="KW-1133">Transmembrane helix</keyword>
<keyword evidence="2" id="KW-0472">Membrane</keyword>
<gene>
    <name evidence="3" type="ORF">FHX71_004081</name>
</gene>
<reference evidence="3 4" key="1">
    <citation type="submission" date="2020-07" db="EMBL/GenBank/DDBJ databases">
        <title>Sequencing the genomes of 1000 actinobacteria strains.</title>
        <authorList>
            <person name="Klenk H.-P."/>
        </authorList>
    </citation>
    <scope>NUCLEOTIDE SEQUENCE [LARGE SCALE GENOMIC DNA]</scope>
    <source>
        <strain evidence="3 4">DSM 44121</strain>
    </source>
</reference>
<proteinExistence type="predicted"/>
<feature type="transmembrane region" description="Helical" evidence="2">
    <location>
        <begin position="213"/>
        <end position="234"/>
    </location>
</feature>
<feature type="region of interest" description="Disordered" evidence="1">
    <location>
        <begin position="1"/>
        <end position="20"/>
    </location>
</feature>
<feature type="transmembrane region" description="Helical" evidence="2">
    <location>
        <begin position="269"/>
        <end position="290"/>
    </location>
</feature>
<evidence type="ECO:0000313" key="3">
    <source>
        <dbReference type="EMBL" id="MBA8810105.1"/>
    </source>
</evidence>
<keyword evidence="2" id="KW-0812">Transmembrane</keyword>
<comment type="caution">
    <text evidence="3">The sequence shown here is derived from an EMBL/GenBank/DDBJ whole genome shotgun (WGS) entry which is preliminary data.</text>
</comment>
<name>A0A7W3PFG2_9MICO</name>
<dbReference type="GO" id="GO:0005886">
    <property type="term" value="C:plasma membrane"/>
    <property type="evidence" value="ECO:0007669"/>
    <property type="project" value="UniProtKB-SubCell"/>
</dbReference>
<evidence type="ECO:0000256" key="2">
    <source>
        <dbReference type="SAM" id="Phobius"/>
    </source>
</evidence>
<evidence type="ECO:0000256" key="1">
    <source>
        <dbReference type="SAM" id="MobiDB-lite"/>
    </source>
</evidence>
<organism evidence="3 4">
    <name type="scientific">Promicromonospora sukumoe</name>
    <dbReference type="NCBI Taxonomy" id="88382"/>
    <lineage>
        <taxon>Bacteria</taxon>
        <taxon>Bacillati</taxon>
        <taxon>Actinomycetota</taxon>
        <taxon>Actinomycetes</taxon>
        <taxon>Micrococcales</taxon>
        <taxon>Promicromonosporaceae</taxon>
        <taxon>Promicromonospora</taxon>
    </lineage>
</organism>
<evidence type="ECO:0000313" key="4">
    <source>
        <dbReference type="Proteomes" id="UP000540568"/>
    </source>
</evidence>
<dbReference type="Proteomes" id="UP000540568">
    <property type="component" value="Unassembled WGS sequence"/>
</dbReference>
<dbReference type="PANTHER" id="PTHR37305">
    <property type="entry name" value="INTEGRAL MEMBRANE PROTEIN-RELATED"/>
    <property type="match status" value="1"/>
</dbReference>
<sequence length="295" mass="30750">MSATVTAPASGSASGPTTEHTPVHNVTFWRVLRSEWIKLWTLRSTWWTLGATVVVMVGFALMLALIVQLVGSEMEGASPEDQAAMGTMLGGTTVVAAGFEMAALVVAVLGALMITGEYSTGMIRSTFAAVPKRLPAFFGKALVLVLVTAVLITVSLALSWLVTYPLLNGNDATVDFGDSDQVRALGGTVLYVTLVALFALGLGALLRHTAGAIFTVVAIFLVIPTIVQIATFAASQLEWVGTVNKLLPSVAGTQITPNAGAFPDVLDPWVGISVLAGYTALVLAGAAMRVKFQDA</sequence>
<dbReference type="PANTHER" id="PTHR37305:SF1">
    <property type="entry name" value="MEMBRANE PROTEIN"/>
    <property type="match status" value="1"/>
</dbReference>